<keyword evidence="1" id="KW-0472">Membrane</keyword>
<feature type="transmembrane region" description="Helical" evidence="1">
    <location>
        <begin position="111"/>
        <end position="132"/>
    </location>
</feature>
<dbReference type="Proteomes" id="UP000279275">
    <property type="component" value="Unassembled WGS sequence"/>
</dbReference>
<evidence type="ECO:0000313" key="2">
    <source>
        <dbReference type="EMBL" id="RMI29713.1"/>
    </source>
</evidence>
<dbReference type="EMBL" id="RFFH01000013">
    <property type="protein sequence ID" value="RMI29713.1"/>
    <property type="molecule type" value="Genomic_DNA"/>
</dbReference>
<gene>
    <name evidence="2" type="ORF">EBN03_25315</name>
</gene>
<feature type="transmembrane region" description="Helical" evidence="1">
    <location>
        <begin position="81"/>
        <end position="99"/>
    </location>
</feature>
<evidence type="ECO:0000313" key="3">
    <source>
        <dbReference type="Proteomes" id="UP000279275"/>
    </source>
</evidence>
<comment type="caution">
    <text evidence="2">The sequence shown here is derived from an EMBL/GenBank/DDBJ whole genome shotgun (WGS) entry which is preliminary data.</text>
</comment>
<feature type="transmembrane region" description="Helical" evidence="1">
    <location>
        <begin position="53"/>
        <end position="74"/>
    </location>
</feature>
<keyword evidence="1" id="KW-0812">Transmembrane</keyword>
<accession>A0A3M2KZM6</accession>
<sequence length="193" mass="19468">MTIVVGRSPARIPVVAQARRTAAARLRGGAAGVVCGVLAIAAHGWAAGGPPPASGALTLLLAAATVVGAVVTTLPSARRSATALAAALLAGQALSHAALSADAMTMPGGHAMWTPAMLAAHTVAAAVAATVIHGAGLAHRTLATAWARIRLHRLSYPVTQRLPLRSIYRPRVVRQILATCGPPTRGPPILLRG</sequence>
<name>A0A3M2KZM6_9NOCA</name>
<evidence type="ECO:0000256" key="1">
    <source>
        <dbReference type="SAM" id="Phobius"/>
    </source>
</evidence>
<keyword evidence="1" id="KW-1133">Transmembrane helix</keyword>
<dbReference type="AlphaFoldDB" id="A0A3M2KZM6"/>
<reference evidence="2 3" key="1">
    <citation type="submission" date="2018-10" db="EMBL/GenBank/DDBJ databases">
        <title>Isolation from cow dung.</title>
        <authorList>
            <person name="Ling L."/>
        </authorList>
    </citation>
    <scope>NUCLEOTIDE SEQUENCE [LARGE SCALE GENOMIC DNA]</scope>
    <source>
        <strain evidence="2 3">NEAU-LL90</strain>
    </source>
</reference>
<dbReference type="RefSeq" id="WP_122190612.1">
    <property type="nucleotide sequence ID" value="NZ_RFFH01000013.1"/>
</dbReference>
<feature type="transmembrane region" description="Helical" evidence="1">
    <location>
        <begin position="29"/>
        <end position="47"/>
    </location>
</feature>
<proteinExistence type="predicted"/>
<keyword evidence="3" id="KW-1185">Reference proteome</keyword>
<organism evidence="2 3">
    <name type="scientific">Nocardia stercoris</name>
    <dbReference type="NCBI Taxonomy" id="2483361"/>
    <lineage>
        <taxon>Bacteria</taxon>
        <taxon>Bacillati</taxon>
        <taxon>Actinomycetota</taxon>
        <taxon>Actinomycetes</taxon>
        <taxon>Mycobacteriales</taxon>
        <taxon>Nocardiaceae</taxon>
        <taxon>Nocardia</taxon>
    </lineage>
</organism>
<protein>
    <submittedName>
        <fullName evidence="2">Uncharacterized protein</fullName>
    </submittedName>
</protein>